<reference evidence="5" key="1">
    <citation type="journal article" date="2019" name="Plant J.">
        <title>Chlorella vulgaris genome assembly and annotation reveals the molecular basis for metabolic acclimation to high light conditions.</title>
        <authorList>
            <person name="Cecchin M."/>
            <person name="Marcolungo L."/>
            <person name="Rossato M."/>
            <person name="Girolomoni L."/>
            <person name="Cosentino E."/>
            <person name="Cuine S."/>
            <person name="Li-Beisson Y."/>
            <person name="Delledonne M."/>
            <person name="Ballottari M."/>
        </authorList>
    </citation>
    <scope>NUCLEOTIDE SEQUENCE</scope>
    <source>
        <strain evidence="5">211/11P</strain>
    </source>
</reference>
<feature type="compositionally biased region" description="Low complexity" evidence="4">
    <location>
        <begin position="681"/>
        <end position="693"/>
    </location>
</feature>
<feature type="compositionally biased region" description="Low complexity" evidence="4">
    <location>
        <begin position="33"/>
        <end position="77"/>
    </location>
</feature>
<dbReference type="SUPFAM" id="SSF74788">
    <property type="entry name" value="Cullin repeat-like"/>
    <property type="match status" value="1"/>
</dbReference>
<dbReference type="PANTHER" id="PTHR21426">
    <property type="entry name" value="EXOCYST COMPLEX COMPONENT 8"/>
    <property type="match status" value="1"/>
</dbReference>
<evidence type="ECO:0000256" key="4">
    <source>
        <dbReference type="SAM" id="MobiDB-lite"/>
    </source>
</evidence>
<feature type="compositionally biased region" description="Low complexity" evidence="4">
    <location>
        <begin position="230"/>
        <end position="243"/>
    </location>
</feature>
<organism evidence="5 6">
    <name type="scientific">Chlorella vulgaris</name>
    <name type="common">Green alga</name>
    <dbReference type="NCBI Taxonomy" id="3077"/>
    <lineage>
        <taxon>Eukaryota</taxon>
        <taxon>Viridiplantae</taxon>
        <taxon>Chlorophyta</taxon>
        <taxon>core chlorophytes</taxon>
        <taxon>Trebouxiophyceae</taxon>
        <taxon>Chlorellales</taxon>
        <taxon>Chlorellaceae</taxon>
        <taxon>Chlorella clade</taxon>
        <taxon>Chlorella</taxon>
    </lineage>
</organism>
<evidence type="ECO:0000313" key="6">
    <source>
        <dbReference type="Proteomes" id="UP001055712"/>
    </source>
</evidence>
<dbReference type="Proteomes" id="UP001055712">
    <property type="component" value="Unassembled WGS sequence"/>
</dbReference>
<dbReference type="InterPro" id="IPR033961">
    <property type="entry name" value="Exo84"/>
</dbReference>
<evidence type="ECO:0000256" key="2">
    <source>
        <dbReference type="ARBA" id="ARBA00022448"/>
    </source>
</evidence>
<dbReference type="GO" id="GO:0000145">
    <property type="term" value="C:exocyst"/>
    <property type="evidence" value="ECO:0007669"/>
    <property type="project" value="InterPro"/>
</dbReference>
<feature type="region of interest" description="Disordered" evidence="4">
    <location>
        <begin position="1"/>
        <end position="107"/>
    </location>
</feature>
<feature type="region of interest" description="Disordered" evidence="4">
    <location>
        <begin position="209"/>
        <end position="245"/>
    </location>
</feature>
<name>A0A9D4Z0C6_CHLVU</name>
<reference evidence="5" key="2">
    <citation type="submission" date="2020-11" db="EMBL/GenBank/DDBJ databases">
        <authorList>
            <person name="Cecchin M."/>
            <person name="Marcolungo L."/>
            <person name="Rossato M."/>
            <person name="Girolomoni L."/>
            <person name="Cosentino E."/>
            <person name="Cuine S."/>
            <person name="Li-Beisson Y."/>
            <person name="Delledonne M."/>
            <person name="Ballottari M."/>
        </authorList>
    </citation>
    <scope>NUCLEOTIDE SEQUENCE</scope>
    <source>
        <strain evidence="5">211/11P</strain>
        <tissue evidence="5">Whole cell</tissue>
    </source>
</reference>
<dbReference type="GO" id="GO:0006893">
    <property type="term" value="P:Golgi to plasma membrane transport"/>
    <property type="evidence" value="ECO:0007669"/>
    <property type="project" value="TreeGrafter"/>
</dbReference>
<feature type="compositionally biased region" description="Basic and acidic residues" evidence="4">
    <location>
        <begin position="732"/>
        <end position="744"/>
    </location>
</feature>
<feature type="region of interest" description="Disordered" evidence="4">
    <location>
        <begin position="665"/>
        <end position="744"/>
    </location>
</feature>
<keyword evidence="6" id="KW-1185">Reference proteome</keyword>
<comment type="caution">
    <text evidence="5">The sequence shown here is derived from an EMBL/GenBank/DDBJ whole genome shotgun (WGS) entry which is preliminary data.</text>
</comment>
<evidence type="ECO:0000256" key="1">
    <source>
        <dbReference type="ARBA" id="ARBA00007210"/>
    </source>
</evidence>
<dbReference type="InterPro" id="IPR016159">
    <property type="entry name" value="Cullin_repeat-like_dom_sf"/>
</dbReference>
<comment type="similarity">
    <text evidence="1">Belongs to the EXO84 family.</text>
</comment>
<gene>
    <name evidence="5" type="ORF">D9Q98_003077</name>
</gene>
<protein>
    <submittedName>
        <fullName evidence="5">Uncharacterized protein</fullName>
    </submittedName>
</protein>
<dbReference type="GO" id="GO:0008104">
    <property type="term" value="P:intracellular protein localization"/>
    <property type="evidence" value="ECO:0007669"/>
    <property type="project" value="TreeGrafter"/>
</dbReference>
<dbReference type="OrthoDB" id="510775at2759"/>
<dbReference type="PANTHER" id="PTHR21426:SF12">
    <property type="entry name" value="EXOCYST COMPLEX COMPONENT 8"/>
    <property type="match status" value="1"/>
</dbReference>
<proteinExistence type="inferred from homology"/>
<evidence type="ECO:0000256" key="3">
    <source>
        <dbReference type="ARBA" id="ARBA00022483"/>
    </source>
</evidence>
<keyword evidence="2" id="KW-0813">Transport</keyword>
<dbReference type="GO" id="GO:0006887">
    <property type="term" value="P:exocytosis"/>
    <property type="evidence" value="ECO:0007669"/>
    <property type="project" value="UniProtKB-KW"/>
</dbReference>
<feature type="compositionally biased region" description="Gly residues" evidence="4">
    <location>
        <begin position="713"/>
        <end position="728"/>
    </location>
</feature>
<evidence type="ECO:0000313" key="5">
    <source>
        <dbReference type="EMBL" id="KAI3435025.1"/>
    </source>
</evidence>
<feature type="compositionally biased region" description="Gly residues" evidence="4">
    <location>
        <begin position="98"/>
        <end position="107"/>
    </location>
</feature>
<dbReference type="EMBL" id="SIDB01000003">
    <property type="protein sequence ID" value="KAI3435025.1"/>
    <property type="molecule type" value="Genomic_DNA"/>
</dbReference>
<sequence length="744" mass="76445">MHGGDALTPAASWHPSSRGGGQTDGAGKDVPRTRSTLSRLTRSVSKLGSSKSSRARAQAAAAAAAAPTAAQPQAAATHRSVGFIPGPSGPGSGLASRTGGGGNLSGGLSGSSSLHDIAATTAARIKVFEEGAFNLEADLGSLSEKGVERLRGDLAQLDGEVTAHLKAAVHQHCAEFVRVTPGILRLEGEVQQLRSMLHNMNEVVQGLCEAGAAPPPNASQPGAGGGGGREAQQAQQAQQAAEASWRSTGDGAKWLHCLEDAEVAVAERRLLEALSLLRRLEKLLQRFVAAADASDPPQQARLDSMAEAVEQRRERLIAIAEQQVLQPIATSADIVAAADLLARVAGQTHAHSLVLEAHAAKLKRRQAALLRPANSGGGDADGADYAAALGQKLAAALAAAADDAAAVVGRQGGGGGSGGPGPELSAAFLVWALYQTERACHLLRKHALLPFAAPAGLPAFGRAAFAFTAHCAALEASHGLQLVPTVQRELWPVLEQVLSRKIRKLGETLRRAVAAEVEGLGAGSCQLPADLTCWPSLAAAFPSADYLLDELEATAADCRRLHSPRLAAAVRRAVTDTFQLYTAALAAALNRQLQLRGAAGDGVDGARERLGAAAEAAMELSTLLLEQLLPQALAPLSEVCGDVCSQAALTEHLVHMGEALGMAAVPLTPGGSQAPPPPPAAQQQQLEQQHRQPWGGEGGPEGGSRDEEVDGEAQGGKGAAIGEGGGGDESGDERRRHTTETTED</sequence>
<accession>A0A9D4Z0C6</accession>
<dbReference type="AlphaFoldDB" id="A0A9D4Z0C6"/>
<keyword evidence="3" id="KW-0268">Exocytosis</keyword>